<dbReference type="SUPFAM" id="SSF53448">
    <property type="entry name" value="Nucleotide-diphospho-sugar transferases"/>
    <property type="match status" value="1"/>
</dbReference>
<feature type="transmembrane region" description="Helical" evidence="12">
    <location>
        <begin position="358"/>
        <end position="381"/>
    </location>
</feature>
<keyword evidence="5" id="KW-1003">Cell membrane</keyword>
<keyword evidence="6" id="KW-0997">Cell inner membrane</keyword>
<evidence type="ECO:0000256" key="9">
    <source>
        <dbReference type="ARBA" id="ARBA00022692"/>
    </source>
</evidence>
<dbReference type="Pfam" id="PF13632">
    <property type="entry name" value="Glyco_trans_2_3"/>
    <property type="match status" value="1"/>
</dbReference>
<dbReference type="InterPro" id="IPR050321">
    <property type="entry name" value="Glycosyltr_2/OpgH_subfam"/>
</dbReference>
<keyword evidence="8" id="KW-0808">Transferase</keyword>
<name>A0ABP9ULI0_9BACT</name>
<proteinExistence type="inferred from homology"/>
<dbReference type="InterPro" id="IPR001173">
    <property type="entry name" value="Glyco_trans_2-like"/>
</dbReference>
<evidence type="ECO:0000256" key="7">
    <source>
        <dbReference type="ARBA" id="ARBA00022676"/>
    </source>
</evidence>
<reference evidence="14 15" key="1">
    <citation type="submission" date="2024-02" db="EMBL/GenBank/DDBJ databases">
        <title>Haloferula sargassicola NBRC 104335.</title>
        <authorList>
            <person name="Ichikawa N."/>
            <person name="Katano-Makiyama Y."/>
            <person name="Hidaka K."/>
        </authorList>
    </citation>
    <scope>NUCLEOTIDE SEQUENCE [LARGE SCALE GENOMIC DNA]</scope>
    <source>
        <strain evidence="14 15">NBRC 104335</strain>
    </source>
</reference>
<evidence type="ECO:0000256" key="3">
    <source>
        <dbReference type="ARBA" id="ARBA00009337"/>
    </source>
</evidence>
<evidence type="ECO:0000256" key="1">
    <source>
        <dbReference type="ARBA" id="ARBA00004429"/>
    </source>
</evidence>
<keyword evidence="15" id="KW-1185">Reference proteome</keyword>
<feature type="transmembrane region" description="Helical" evidence="12">
    <location>
        <begin position="41"/>
        <end position="66"/>
    </location>
</feature>
<dbReference type="CDD" id="cd04191">
    <property type="entry name" value="Glucan_BSP_MdoH"/>
    <property type="match status" value="1"/>
</dbReference>
<keyword evidence="7" id="KW-0328">Glycosyltransferase</keyword>
<gene>
    <name evidence="14" type="primary">mdoH</name>
    <name evidence="14" type="ORF">Hsar01_01609</name>
</gene>
<dbReference type="Proteomes" id="UP001476282">
    <property type="component" value="Unassembled WGS sequence"/>
</dbReference>
<dbReference type="NCBIfam" id="NF003958">
    <property type="entry name" value="PRK05454.2-1"/>
    <property type="match status" value="1"/>
</dbReference>
<keyword evidence="11 12" id="KW-0472">Membrane</keyword>
<evidence type="ECO:0000256" key="8">
    <source>
        <dbReference type="ARBA" id="ARBA00022679"/>
    </source>
</evidence>
<evidence type="ECO:0000313" key="15">
    <source>
        <dbReference type="Proteomes" id="UP001476282"/>
    </source>
</evidence>
<sequence>MTRSPLKAALFFGLVLALFLTGAGLFGEVLSRDGWTPAELLLFGVFAALFLYLAFGFSHAAVGAWIRWTGWRNPDAPGEALGPGNGRVAILMPVYNEPVGRVFRGLRSILRSVMEETDGVHFDLHILSDSNRSSAWLAEERAWLDWVSRENLQGRVFYRHRSRNHGKKAGNVADFCRERGGDYEFMVVLDADSVMTGATLCELRRRMLAEPNVALIQTMPRLVGAESLYGRLQQFSNRLYGPLFMDGLGFWQQGGGNFWGHNAIIRTEPFVRECALPELPGRQPFGGPILSHDFVEAGLLVSAGWEVRLAPELEGSYEEGPQSLIDAAARDRRWCQGNLQHSILLGVRGFRWRTKLHFLNGILGYVSSPLWLMLVVLGIPVMAQNEVTDAAPAWKLLGLTALLLFLPKMLCVLDLAFDPARRRTFGGLGRAALGAFLETLGSALIAPINMAFHTRFVLWNLLGKTVGWDAQHRGAEGTPWRLALRTHAWQVALGLGLAVLAWRVGGVPATVLASPILLGLMTSVAISVFSSRAWPSARRLFLTPEEISPPREVVAALAADSSEVAATDDLETLLADPVWNATHLALLGDAADPGNVAMDPYLLGAGPAGLSEPERMSLLSDRHAIGRLHLELWNRWPDQLAAPWREVMDQLVRKAG</sequence>
<keyword evidence="9 12" id="KW-0812">Transmembrane</keyword>
<feature type="domain" description="Glycosyltransferase 2-like" evidence="13">
    <location>
        <begin position="187"/>
        <end position="376"/>
    </location>
</feature>
<comment type="caution">
    <text evidence="14">The sequence shown here is derived from an EMBL/GenBank/DDBJ whole genome shotgun (WGS) entry which is preliminary data.</text>
</comment>
<evidence type="ECO:0000256" key="12">
    <source>
        <dbReference type="SAM" id="Phobius"/>
    </source>
</evidence>
<protein>
    <recommendedName>
        <fullName evidence="4">Glucans biosynthesis glucosyltransferase H</fullName>
    </recommendedName>
</protein>
<comment type="pathway">
    <text evidence="2">Glycan metabolism; osmoregulated periplasmic glucan (OPG) biosynthesis.</text>
</comment>
<evidence type="ECO:0000256" key="2">
    <source>
        <dbReference type="ARBA" id="ARBA00005001"/>
    </source>
</evidence>
<dbReference type="PANTHER" id="PTHR43867:SF5">
    <property type="entry name" value="GLUCANS BIOSYNTHESIS GLUCOSYLTRANSFERASE H"/>
    <property type="match status" value="1"/>
</dbReference>
<feature type="transmembrane region" description="Helical" evidence="12">
    <location>
        <begin position="393"/>
        <end position="417"/>
    </location>
</feature>
<keyword evidence="10 12" id="KW-1133">Transmembrane helix</keyword>
<dbReference type="EMBL" id="BAABRI010000007">
    <property type="protein sequence ID" value="GAA5482390.1"/>
    <property type="molecule type" value="Genomic_DNA"/>
</dbReference>
<dbReference type="PANTHER" id="PTHR43867">
    <property type="entry name" value="CELLULOSE SYNTHASE CATALYTIC SUBUNIT A [UDP-FORMING]"/>
    <property type="match status" value="1"/>
</dbReference>
<evidence type="ECO:0000256" key="4">
    <source>
        <dbReference type="ARBA" id="ARBA00020585"/>
    </source>
</evidence>
<evidence type="ECO:0000256" key="10">
    <source>
        <dbReference type="ARBA" id="ARBA00022989"/>
    </source>
</evidence>
<organism evidence="14 15">
    <name type="scientific">Haloferula sargassicola</name>
    <dbReference type="NCBI Taxonomy" id="490096"/>
    <lineage>
        <taxon>Bacteria</taxon>
        <taxon>Pseudomonadati</taxon>
        <taxon>Verrucomicrobiota</taxon>
        <taxon>Verrucomicrobiia</taxon>
        <taxon>Verrucomicrobiales</taxon>
        <taxon>Verrucomicrobiaceae</taxon>
        <taxon>Haloferula</taxon>
    </lineage>
</organism>
<evidence type="ECO:0000256" key="5">
    <source>
        <dbReference type="ARBA" id="ARBA00022475"/>
    </source>
</evidence>
<comment type="similarity">
    <text evidence="3">Belongs to the glycosyltransferase 2 family. OpgH subfamily.</text>
</comment>
<accession>A0ABP9ULI0</accession>
<dbReference type="NCBIfam" id="NF003962">
    <property type="entry name" value="PRK05454.2-5"/>
    <property type="match status" value="1"/>
</dbReference>
<dbReference type="Gene3D" id="3.90.550.10">
    <property type="entry name" value="Spore Coat Polysaccharide Biosynthesis Protein SpsA, Chain A"/>
    <property type="match status" value="1"/>
</dbReference>
<feature type="transmembrane region" description="Helical" evidence="12">
    <location>
        <begin position="511"/>
        <end position="529"/>
    </location>
</feature>
<evidence type="ECO:0000256" key="11">
    <source>
        <dbReference type="ARBA" id="ARBA00023136"/>
    </source>
</evidence>
<dbReference type="InterPro" id="IPR029044">
    <property type="entry name" value="Nucleotide-diphossugar_trans"/>
</dbReference>
<evidence type="ECO:0000256" key="6">
    <source>
        <dbReference type="ARBA" id="ARBA00022519"/>
    </source>
</evidence>
<evidence type="ECO:0000313" key="14">
    <source>
        <dbReference type="EMBL" id="GAA5482390.1"/>
    </source>
</evidence>
<evidence type="ECO:0000259" key="13">
    <source>
        <dbReference type="Pfam" id="PF13632"/>
    </source>
</evidence>
<comment type="subcellular location">
    <subcellularLocation>
        <location evidence="1">Cell inner membrane</location>
        <topology evidence="1">Multi-pass membrane protein</topology>
    </subcellularLocation>
</comment>
<dbReference type="RefSeq" id="WP_353566533.1">
    <property type="nucleotide sequence ID" value="NZ_BAABRI010000007.1"/>
</dbReference>